<organism evidence="8 9">
    <name type="scientific">Shewanella cyperi</name>
    <dbReference type="NCBI Taxonomy" id="2814292"/>
    <lineage>
        <taxon>Bacteria</taxon>
        <taxon>Pseudomonadati</taxon>
        <taxon>Pseudomonadota</taxon>
        <taxon>Gammaproteobacteria</taxon>
        <taxon>Alteromonadales</taxon>
        <taxon>Shewanellaceae</taxon>
        <taxon>Shewanella</taxon>
    </lineage>
</organism>
<evidence type="ECO:0000259" key="7">
    <source>
        <dbReference type="Pfam" id="PF10590"/>
    </source>
</evidence>
<feature type="domain" description="Pyridoxamine 5'-phosphate oxidase N-terminal" evidence="6">
    <location>
        <begin position="18"/>
        <end position="137"/>
    </location>
</feature>
<evidence type="ECO:0000313" key="9">
    <source>
        <dbReference type="Proteomes" id="UP000663281"/>
    </source>
</evidence>
<keyword evidence="2" id="KW-0285">Flavoprotein</keyword>
<comment type="cofactor">
    <cofactor evidence="5">
        <name>FMN</name>
        <dbReference type="ChEBI" id="CHEBI:58210"/>
    </cofactor>
    <text evidence="5">Binds 1 FMN per subunit.</text>
</comment>
<gene>
    <name evidence="8" type="ORF">JYB88_14065</name>
</gene>
<dbReference type="GO" id="GO:0004733">
    <property type="term" value="F:pyridoxamine phosphate oxidase activity"/>
    <property type="evidence" value="ECO:0007669"/>
    <property type="project" value="UniProtKB-EC"/>
</dbReference>
<dbReference type="Gene3D" id="2.30.110.10">
    <property type="entry name" value="Electron Transport, Fmn-binding Protein, Chain A"/>
    <property type="match status" value="1"/>
</dbReference>
<dbReference type="InterPro" id="IPR019576">
    <property type="entry name" value="Pyridoxamine_oxidase_dimer_C"/>
</dbReference>
<dbReference type="EMBL" id="CP071504">
    <property type="protein sequence ID" value="QSX29323.1"/>
    <property type="molecule type" value="Genomic_DNA"/>
</dbReference>
<dbReference type="GO" id="GO:0010181">
    <property type="term" value="F:FMN binding"/>
    <property type="evidence" value="ECO:0007669"/>
    <property type="project" value="InterPro"/>
</dbReference>
<dbReference type="RefSeq" id="WP_207324510.1">
    <property type="nucleotide sequence ID" value="NZ_CP071504.1"/>
</dbReference>
<evidence type="ECO:0000313" key="8">
    <source>
        <dbReference type="EMBL" id="QSX29323.1"/>
    </source>
</evidence>
<feature type="binding site" evidence="5">
    <location>
        <position position="63"/>
    </location>
    <ligand>
        <name>FMN</name>
        <dbReference type="ChEBI" id="CHEBI:58210"/>
    </ligand>
</feature>
<accession>A0A974XL99</accession>
<feature type="binding site" evidence="5">
    <location>
        <begin position="120"/>
        <end position="121"/>
    </location>
    <ligand>
        <name>FMN</name>
        <dbReference type="ChEBI" id="CHEBI:58210"/>
    </ligand>
</feature>
<feature type="binding site" evidence="5">
    <location>
        <position position="85"/>
    </location>
    <ligand>
        <name>FMN</name>
        <dbReference type="ChEBI" id="CHEBI:58210"/>
    </ligand>
</feature>
<proteinExistence type="inferred from homology"/>
<evidence type="ECO:0000256" key="2">
    <source>
        <dbReference type="ARBA" id="ARBA00022630"/>
    </source>
</evidence>
<protein>
    <submittedName>
        <fullName evidence="8">Pyridoxal 5'-phosphate synthase</fullName>
        <ecNumber evidence="8">1.4.3.5</ecNumber>
    </submittedName>
</protein>
<evidence type="ECO:0000259" key="6">
    <source>
        <dbReference type="Pfam" id="PF01243"/>
    </source>
</evidence>
<dbReference type="InterPro" id="IPR011576">
    <property type="entry name" value="Pyridox_Oxase_N"/>
</dbReference>
<evidence type="ECO:0000256" key="5">
    <source>
        <dbReference type="PIRSR" id="PIRSR000190-2"/>
    </source>
</evidence>
<dbReference type="SUPFAM" id="SSF50475">
    <property type="entry name" value="FMN-binding split barrel"/>
    <property type="match status" value="1"/>
</dbReference>
<dbReference type="NCBIfam" id="NF004231">
    <property type="entry name" value="PRK05679.1"/>
    <property type="match status" value="1"/>
</dbReference>
<reference evidence="8 9" key="1">
    <citation type="submission" date="2021-03" db="EMBL/GenBank/DDBJ databases">
        <title>Novel species identification of genus Shewanella.</title>
        <authorList>
            <person name="Liu G."/>
            <person name="Zhang Q."/>
        </authorList>
    </citation>
    <scope>NUCLEOTIDE SEQUENCE [LARGE SCALE GENOMIC DNA]</scope>
    <source>
        <strain evidence="8 9">FJAT-53726</strain>
    </source>
</reference>
<dbReference type="Pfam" id="PF01243">
    <property type="entry name" value="PNPOx_N"/>
    <property type="match status" value="1"/>
</dbReference>
<dbReference type="Proteomes" id="UP000663281">
    <property type="component" value="Chromosome"/>
</dbReference>
<name>A0A974XL99_9GAMM</name>
<dbReference type="PIRSF" id="PIRSF000190">
    <property type="entry name" value="Pyd_amn-ph_oxd"/>
    <property type="match status" value="1"/>
</dbReference>
<dbReference type="InterPro" id="IPR012349">
    <property type="entry name" value="Split_barrel_FMN-bd"/>
</dbReference>
<dbReference type="KEGG" id="scyp:JYB88_14065"/>
<dbReference type="GO" id="GO:0008615">
    <property type="term" value="P:pyridoxine biosynthetic process"/>
    <property type="evidence" value="ECO:0007669"/>
    <property type="project" value="InterPro"/>
</dbReference>
<keyword evidence="9" id="KW-1185">Reference proteome</keyword>
<evidence type="ECO:0000256" key="3">
    <source>
        <dbReference type="ARBA" id="ARBA00022643"/>
    </source>
</evidence>
<dbReference type="PANTHER" id="PTHR10851:SF0">
    <property type="entry name" value="PYRIDOXINE-5'-PHOSPHATE OXIDASE"/>
    <property type="match status" value="1"/>
</dbReference>
<dbReference type="EC" id="1.4.3.5" evidence="8"/>
<keyword evidence="4 8" id="KW-0560">Oxidoreductase</keyword>
<comment type="similarity">
    <text evidence="1">Belongs to the pyridoxamine 5'-phosphate oxidase family.</text>
</comment>
<evidence type="ECO:0000256" key="1">
    <source>
        <dbReference type="ARBA" id="ARBA00007301"/>
    </source>
</evidence>
<keyword evidence="3 5" id="KW-0288">FMN</keyword>
<feature type="binding site" evidence="5">
    <location>
        <position position="175"/>
    </location>
    <ligand>
        <name>FMN</name>
        <dbReference type="ChEBI" id="CHEBI:58210"/>
    </ligand>
</feature>
<feature type="domain" description="Pyridoxine 5'-phosphate oxidase dimerisation C-terminal" evidence="7">
    <location>
        <begin position="152"/>
        <end position="192"/>
    </location>
</feature>
<feature type="binding site" evidence="5">
    <location>
        <begin position="41"/>
        <end position="46"/>
    </location>
    <ligand>
        <name>FMN</name>
        <dbReference type="ChEBI" id="CHEBI:58210"/>
    </ligand>
</feature>
<sequence length="192" mass="21775">MDNPISKFQLWWQAAAADSPLQQKSAVCVSTIDECGFPTGRFVDLKAVSDKGFVFCSYLESAKGKHIECNPKSAMTIWWDHVGYQVRLVGTAEIISADEAEHFWQTRSRSAQLTTTAFDQSTPLDSEDRLEAQLKETSDKLAGQPVPRPENWGGYCIDPISIEFLTFRESRMHLRELFERNGTGWEKQLLQP</sequence>
<dbReference type="AlphaFoldDB" id="A0A974XL99"/>
<dbReference type="Pfam" id="PF10590">
    <property type="entry name" value="PNP_phzG_C"/>
    <property type="match status" value="1"/>
</dbReference>
<dbReference type="InterPro" id="IPR000659">
    <property type="entry name" value="Pyridox_Oxase"/>
</dbReference>
<dbReference type="PANTHER" id="PTHR10851">
    <property type="entry name" value="PYRIDOXINE-5-PHOSPHATE OXIDASE"/>
    <property type="match status" value="1"/>
</dbReference>
<evidence type="ECO:0000256" key="4">
    <source>
        <dbReference type="ARBA" id="ARBA00023002"/>
    </source>
</evidence>